<evidence type="ECO:0000256" key="8">
    <source>
        <dbReference type="SAM" id="Phobius"/>
    </source>
</evidence>
<comment type="subcellular location">
    <subcellularLocation>
        <location evidence="1">Membrane</location>
        <topology evidence="1">Multi-pass membrane protein</topology>
    </subcellularLocation>
</comment>
<dbReference type="GO" id="GO:0046872">
    <property type="term" value="F:metal ion binding"/>
    <property type="evidence" value="ECO:0007669"/>
    <property type="project" value="UniProtKB-KW"/>
</dbReference>
<feature type="region of interest" description="Disordered" evidence="7">
    <location>
        <begin position="404"/>
        <end position="423"/>
    </location>
</feature>
<evidence type="ECO:0008006" key="11">
    <source>
        <dbReference type="Google" id="ProtNLM"/>
    </source>
</evidence>
<keyword evidence="4 8" id="KW-1133">Transmembrane helix</keyword>
<evidence type="ECO:0000256" key="5">
    <source>
        <dbReference type="ARBA" id="ARBA00023136"/>
    </source>
</evidence>
<dbReference type="Proteomes" id="UP001159641">
    <property type="component" value="Unassembled WGS sequence"/>
</dbReference>
<keyword evidence="10" id="KW-1185">Reference proteome</keyword>
<evidence type="ECO:0000313" key="10">
    <source>
        <dbReference type="Proteomes" id="UP001159641"/>
    </source>
</evidence>
<dbReference type="Pfam" id="PF00209">
    <property type="entry name" value="SNF"/>
    <property type="match status" value="1"/>
</dbReference>
<evidence type="ECO:0000256" key="2">
    <source>
        <dbReference type="ARBA" id="ARBA00022448"/>
    </source>
</evidence>
<keyword evidence="3 8" id="KW-0812">Transmembrane</keyword>
<dbReference type="PROSITE" id="PS50267">
    <property type="entry name" value="NA_NEUROTRAN_SYMP_3"/>
    <property type="match status" value="1"/>
</dbReference>
<dbReference type="PANTHER" id="PTHR11616">
    <property type="entry name" value="SODIUM/CHLORIDE DEPENDENT TRANSPORTER"/>
    <property type="match status" value="1"/>
</dbReference>
<feature type="region of interest" description="Disordered" evidence="7">
    <location>
        <begin position="99"/>
        <end position="133"/>
    </location>
</feature>
<dbReference type="InterPro" id="IPR000175">
    <property type="entry name" value="Na/ntran_symport"/>
</dbReference>
<keyword evidence="6" id="KW-0915">Sodium</keyword>
<dbReference type="AlphaFoldDB" id="A0AB34HKR8"/>
<dbReference type="GO" id="GO:0005886">
    <property type="term" value="C:plasma membrane"/>
    <property type="evidence" value="ECO:0007669"/>
    <property type="project" value="TreeGrafter"/>
</dbReference>
<feature type="region of interest" description="Disordered" evidence="7">
    <location>
        <begin position="436"/>
        <end position="461"/>
    </location>
</feature>
<sequence>MRKPRPQPAWERLVYSSRDERAQRPGGLAGTCASATLDTSANALGMVWGLDARSATPRAIGPSSRGGREPQAHLYLGPEAAASVPRVCTRPGLPVPAARAPAHPTCHPASPTPSISPTGAPPGRTTRCPRAPGRHAARAGGGLPLEACCLEDFLDKSASGTGLAFIIFTEAVLHMPGAPVWAVLFFGMLFSPVPTSMFGNVESVITPRSDLVGPQGGPDRRPSSTRLEGPDPAALAQCLKGLACLLCFLSATCFTLRSGNDWLETFDRYVASLDLTLFAFSEVVGVIYVYGMKRFCDDIAWMTGRRPGLYWQVTWKVVRPLLLLTIFVAYVALLASSPRATRPGTPSTARKTLTVDIRARRATWAAFALRPQIPRSPMSPGATVPIPADPVTLGKGLSQWREDRSSFQTPVTSQVPEAPPTGTRLQATLPKCRGDGLCKRPAGSQTRAQPGAKSWLESRGPDSSQLLAPGCALSRLGPADLPAVWWLGAAPCLQR</sequence>
<dbReference type="GO" id="GO:0035725">
    <property type="term" value="P:sodium ion transmembrane transport"/>
    <property type="evidence" value="ECO:0007669"/>
    <property type="project" value="TreeGrafter"/>
</dbReference>
<name>A0AB34HKR8_ESCRO</name>
<comment type="caution">
    <text evidence="9">The sequence shown here is derived from an EMBL/GenBank/DDBJ whole genome shotgun (WGS) entry which is preliminary data.</text>
</comment>
<evidence type="ECO:0000256" key="1">
    <source>
        <dbReference type="ARBA" id="ARBA00004141"/>
    </source>
</evidence>
<keyword evidence="5 8" id="KW-0472">Membrane</keyword>
<gene>
    <name evidence="9" type="ORF">J1605_020804</name>
</gene>
<evidence type="ECO:0000256" key="3">
    <source>
        <dbReference type="ARBA" id="ARBA00022692"/>
    </source>
</evidence>
<dbReference type="SUPFAM" id="SSF161070">
    <property type="entry name" value="SNF-like"/>
    <property type="match status" value="1"/>
</dbReference>
<feature type="transmembrane region" description="Helical" evidence="8">
    <location>
        <begin position="269"/>
        <end position="290"/>
    </location>
</feature>
<keyword evidence="6" id="KW-0479">Metal-binding</keyword>
<feature type="transmembrane region" description="Helical" evidence="8">
    <location>
        <begin position="163"/>
        <end position="190"/>
    </location>
</feature>
<accession>A0AB34HKR8</accession>
<evidence type="ECO:0000313" key="9">
    <source>
        <dbReference type="EMBL" id="KAJ8791134.1"/>
    </source>
</evidence>
<feature type="compositionally biased region" description="Polar residues" evidence="7">
    <location>
        <begin position="406"/>
        <end position="415"/>
    </location>
</feature>
<feature type="binding site" evidence="6">
    <location>
        <position position="196"/>
    </location>
    <ligand>
        <name>Na(+)</name>
        <dbReference type="ChEBI" id="CHEBI:29101"/>
        <label>1</label>
    </ligand>
</feature>
<evidence type="ECO:0000256" key="4">
    <source>
        <dbReference type="ARBA" id="ARBA00022989"/>
    </source>
</evidence>
<dbReference type="InterPro" id="IPR037272">
    <property type="entry name" value="SNS_sf"/>
</dbReference>
<proteinExistence type="predicted"/>
<keyword evidence="2" id="KW-0813">Transport</keyword>
<feature type="region of interest" description="Disordered" evidence="7">
    <location>
        <begin position="209"/>
        <end position="228"/>
    </location>
</feature>
<dbReference type="PANTHER" id="PTHR11616:SF109">
    <property type="entry name" value="INACTIVE SODIUM-DEPENDENT NEUTRAL AMINO ACID TRANSPORTER B(0)AT3"/>
    <property type="match status" value="1"/>
</dbReference>
<feature type="region of interest" description="Disordered" evidence="7">
    <location>
        <begin position="1"/>
        <end position="27"/>
    </location>
</feature>
<organism evidence="9 10">
    <name type="scientific">Eschrichtius robustus</name>
    <name type="common">California gray whale</name>
    <name type="synonym">Eschrichtius gibbosus</name>
    <dbReference type="NCBI Taxonomy" id="9764"/>
    <lineage>
        <taxon>Eukaryota</taxon>
        <taxon>Metazoa</taxon>
        <taxon>Chordata</taxon>
        <taxon>Craniata</taxon>
        <taxon>Vertebrata</taxon>
        <taxon>Euteleostomi</taxon>
        <taxon>Mammalia</taxon>
        <taxon>Eutheria</taxon>
        <taxon>Laurasiatheria</taxon>
        <taxon>Artiodactyla</taxon>
        <taxon>Whippomorpha</taxon>
        <taxon>Cetacea</taxon>
        <taxon>Mysticeti</taxon>
        <taxon>Eschrichtiidae</taxon>
        <taxon>Eschrichtius</taxon>
    </lineage>
</organism>
<evidence type="ECO:0000256" key="7">
    <source>
        <dbReference type="SAM" id="MobiDB-lite"/>
    </source>
</evidence>
<evidence type="ECO:0000256" key="6">
    <source>
        <dbReference type="PIRSR" id="PIRSR600175-1"/>
    </source>
</evidence>
<reference evidence="9 10" key="1">
    <citation type="submission" date="2022-11" db="EMBL/GenBank/DDBJ databases">
        <title>Whole genome sequence of Eschrichtius robustus ER-17-0199.</title>
        <authorList>
            <person name="Bruniche-Olsen A."/>
            <person name="Black A.N."/>
            <person name="Fields C.J."/>
            <person name="Walden K."/>
            <person name="Dewoody J.A."/>
        </authorList>
    </citation>
    <scope>NUCLEOTIDE SEQUENCE [LARGE SCALE GENOMIC DNA]</scope>
    <source>
        <strain evidence="9">ER-17-0199</strain>
        <tissue evidence="9">Blubber</tissue>
    </source>
</reference>
<dbReference type="GO" id="GO:0006865">
    <property type="term" value="P:amino acid transport"/>
    <property type="evidence" value="ECO:0007669"/>
    <property type="project" value="TreeGrafter"/>
</dbReference>
<dbReference type="EMBL" id="JAIQCJ010001309">
    <property type="protein sequence ID" value="KAJ8791134.1"/>
    <property type="molecule type" value="Genomic_DNA"/>
</dbReference>
<protein>
    <recommendedName>
        <fullName evidence="11">Sodium-dependent dopamine transporter</fullName>
    </recommendedName>
</protein>
<feature type="transmembrane region" description="Helical" evidence="8">
    <location>
        <begin position="310"/>
        <end position="333"/>
    </location>
</feature>